<dbReference type="Gene3D" id="2.60.40.1190">
    <property type="match status" value="1"/>
</dbReference>
<proteinExistence type="predicted"/>
<keyword evidence="2" id="KW-0349">Heme</keyword>
<protein>
    <recommendedName>
        <fullName evidence="6">Cytochrome c-552/DMSO reductase-like haem-binding domain-containing protein</fullName>
    </recommendedName>
</protein>
<keyword evidence="3" id="KW-0479">Metal-binding</keyword>
<dbReference type="Pfam" id="PF09459">
    <property type="entry name" value="EB_dh"/>
    <property type="match status" value="2"/>
</dbReference>
<evidence type="ECO:0000256" key="4">
    <source>
        <dbReference type="ARBA" id="ARBA00022982"/>
    </source>
</evidence>
<dbReference type="Proteomes" id="UP000015455">
    <property type="component" value="Unassembled WGS sequence"/>
</dbReference>
<accession>S9ZC08</accession>
<reference evidence="7 8" key="1">
    <citation type="submission" date="2013-06" db="EMBL/GenBank/DDBJ databases">
        <title>Draft genome sequence of Thauera terpenica.</title>
        <authorList>
            <person name="Liu B."/>
            <person name="Frostegard A.H."/>
            <person name="Shapleigh J.P."/>
        </authorList>
    </citation>
    <scope>NUCLEOTIDE SEQUENCE [LARGE SCALE GENOMIC DNA]</scope>
    <source>
        <strain evidence="7 8">58Eu</strain>
    </source>
</reference>
<dbReference type="GO" id="GO:0046872">
    <property type="term" value="F:metal ion binding"/>
    <property type="evidence" value="ECO:0007669"/>
    <property type="project" value="UniProtKB-KW"/>
</dbReference>
<dbReference type="InterPro" id="IPR019020">
    <property type="entry name" value="Cyt-c552/DMSO_Rdtase_haem-bd"/>
</dbReference>
<feature type="domain" description="Cytochrome c-552/DMSO reductase-like haem-binding" evidence="6">
    <location>
        <begin position="18"/>
        <end position="204"/>
    </location>
</feature>
<dbReference type="AlphaFoldDB" id="S9ZC08"/>
<evidence type="ECO:0000313" key="7">
    <source>
        <dbReference type="EMBL" id="EPZ14815.1"/>
    </source>
</evidence>
<keyword evidence="1" id="KW-0813">Transport</keyword>
<comment type="caution">
    <text evidence="7">The sequence shown here is derived from an EMBL/GenBank/DDBJ whole genome shotgun (WGS) entry which is preliminary data.</text>
</comment>
<gene>
    <name evidence="7" type="ORF">M622_05000</name>
</gene>
<evidence type="ECO:0000256" key="5">
    <source>
        <dbReference type="ARBA" id="ARBA00023004"/>
    </source>
</evidence>
<dbReference type="EMBL" id="ATJV01000070">
    <property type="protein sequence ID" value="EPZ14815.1"/>
    <property type="molecule type" value="Genomic_DNA"/>
</dbReference>
<keyword evidence="4" id="KW-0249">Electron transport</keyword>
<name>S9ZC08_9RHOO</name>
<dbReference type="SMART" id="SM00887">
    <property type="entry name" value="EB_dh"/>
    <property type="match status" value="1"/>
</dbReference>
<dbReference type="PATRIC" id="fig|1348657.5.peg.2755"/>
<dbReference type="eggNOG" id="COG2010">
    <property type="taxonomic scope" value="Bacteria"/>
</dbReference>
<dbReference type="STRING" id="1348657.M622_05000"/>
<keyword evidence="8" id="KW-1185">Reference proteome</keyword>
<dbReference type="RefSeq" id="WP_021250157.1">
    <property type="nucleotide sequence ID" value="NZ_ATJV01000070.1"/>
</dbReference>
<keyword evidence="5" id="KW-0408">Iron</keyword>
<dbReference type="GO" id="GO:0020037">
    <property type="term" value="F:heme binding"/>
    <property type="evidence" value="ECO:0007669"/>
    <property type="project" value="InterPro"/>
</dbReference>
<evidence type="ECO:0000256" key="2">
    <source>
        <dbReference type="ARBA" id="ARBA00022617"/>
    </source>
</evidence>
<evidence type="ECO:0000256" key="3">
    <source>
        <dbReference type="ARBA" id="ARBA00022723"/>
    </source>
</evidence>
<evidence type="ECO:0000256" key="1">
    <source>
        <dbReference type="ARBA" id="ARBA00022448"/>
    </source>
</evidence>
<dbReference type="OrthoDB" id="9772663at2"/>
<sequence>MLVKRIDVNGDVLGDPAASVWSTANGETVPLMPTPAAMQPTKYISTKWQNEVYGQTKSVSVKALRNADEIAFRLEWQDPTKNEQRIENTDFPDAVAMQFPLSEDASLFMGGEGTPVNLWYWRADHPARARSDVAHGIGTSRVMDDVSISAQAVHANGRWSVVMRRALSVTKEAASAIQIVPGQTVRTTFAVWEGGNLERAGIKAFSPAWLELEIEA</sequence>
<organism evidence="7 8">
    <name type="scientific">Thauera terpenica 58Eu</name>
    <dbReference type="NCBI Taxonomy" id="1348657"/>
    <lineage>
        <taxon>Bacteria</taxon>
        <taxon>Pseudomonadati</taxon>
        <taxon>Pseudomonadota</taxon>
        <taxon>Betaproteobacteria</taxon>
        <taxon>Rhodocyclales</taxon>
        <taxon>Zoogloeaceae</taxon>
        <taxon>Thauera</taxon>
    </lineage>
</organism>
<evidence type="ECO:0000313" key="8">
    <source>
        <dbReference type="Proteomes" id="UP000015455"/>
    </source>
</evidence>
<evidence type="ECO:0000259" key="6">
    <source>
        <dbReference type="SMART" id="SM00887"/>
    </source>
</evidence>